<name>X1H4W9_9ZZZZ</name>
<dbReference type="AlphaFoldDB" id="X1H4W9"/>
<reference evidence="2" key="1">
    <citation type="journal article" date="2014" name="Front. Microbiol.">
        <title>High frequency of phylogenetically diverse reductive dehalogenase-homologous genes in deep subseafloor sedimentary metagenomes.</title>
        <authorList>
            <person name="Kawai M."/>
            <person name="Futagami T."/>
            <person name="Toyoda A."/>
            <person name="Takaki Y."/>
            <person name="Nishi S."/>
            <person name="Hori S."/>
            <person name="Arai W."/>
            <person name="Tsubouchi T."/>
            <person name="Morono Y."/>
            <person name="Uchiyama I."/>
            <person name="Ito T."/>
            <person name="Fujiyama A."/>
            <person name="Inagaki F."/>
            <person name="Takami H."/>
        </authorList>
    </citation>
    <scope>NUCLEOTIDE SEQUENCE</scope>
    <source>
        <strain evidence="2">Expedition CK06-06</strain>
    </source>
</reference>
<keyword evidence="1" id="KW-0472">Membrane</keyword>
<feature type="transmembrane region" description="Helical" evidence="1">
    <location>
        <begin position="12"/>
        <end position="36"/>
    </location>
</feature>
<protein>
    <recommendedName>
        <fullName evidence="3">DUF998 domain-containing protein</fullName>
    </recommendedName>
</protein>
<keyword evidence="1" id="KW-0812">Transmembrane</keyword>
<accession>X1H4W9</accession>
<dbReference type="Pfam" id="PF06197">
    <property type="entry name" value="DUF998"/>
    <property type="match status" value="1"/>
</dbReference>
<feature type="transmembrane region" description="Helical" evidence="1">
    <location>
        <begin position="93"/>
        <end position="114"/>
    </location>
</feature>
<gene>
    <name evidence="2" type="ORF">S03H2_18653</name>
</gene>
<comment type="caution">
    <text evidence="2">The sequence shown here is derived from an EMBL/GenBank/DDBJ whole genome shotgun (WGS) entry which is preliminary data.</text>
</comment>
<keyword evidence="1" id="KW-1133">Transmembrane helix</keyword>
<proteinExistence type="predicted"/>
<dbReference type="EMBL" id="BARU01009690">
    <property type="protein sequence ID" value="GAH40343.1"/>
    <property type="molecule type" value="Genomic_DNA"/>
</dbReference>
<sequence length="177" mass="19347">MKFREKFFSGFVVSHIVVVGALIGFLTAIAAILLYISADPTFSFLTHWVSHLGTGPNGSDIVFNGGMVYSGIISWIYSLYLARYLHKNGALRFLIIISLGCGIILGIGLLLIGIFPLELIFGIHNIAAGFFFYGGMFSCIIYGITAYLTPSISKLQSIIEFMIASVFLSYIIINSLP</sequence>
<evidence type="ECO:0000256" key="1">
    <source>
        <dbReference type="SAM" id="Phobius"/>
    </source>
</evidence>
<organism evidence="2">
    <name type="scientific">marine sediment metagenome</name>
    <dbReference type="NCBI Taxonomy" id="412755"/>
    <lineage>
        <taxon>unclassified sequences</taxon>
        <taxon>metagenomes</taxon>
        <taxon>ecological metagenomes</taxon>
    </lineage>
</organism>
<evidence type="ECO:0000313" key="2">
    <source>
        <dbReference type="EMBL" id="GAH40343.1"/>
    </source>
</evidence>
<dbReference type="InterPro" id="IPR009339">
    <property type="entry name" value="DUF998"/>
</dbReference>
<feature type="non-terminal residue" evidence="2">
    <location>
        <position position="177"/>
    </location>
</feature>
<feature type="transmembrane region" description="Helical" evidence="1">
    <location>
        <begin position="61"/>
        <end position="81"/>
    </location>
</feature>
<feature type="transmembrane region" description="Helical" evidence="1">
    <location>
        <begin position="155"/>
        <end position="173"/>
    </location>
</feature>
<evidence type="ECO:0008006" key="3">
    <source>
        <dbReference type="Google" id="ProtNLM"/>
    </source>
</evidence>
<feature type="transmembrane region" description="Helical" evidence="1">
    <location>
        <begin position="126"/>
        <end position="148"/>
    </location>
</feature>